<evidence type="ECO:0000256" key="7">
    <source>
        <dbReference type="ARBA" id="ARBA00022989"/>
    </source>
</evidence>
<keyword evidence="9" id="KW-0406">Ion transport</keyword>
<accession>A0A1M4SWB5</accession>
<evidence type="ECO:0000256" key="10">
    <source>
        <dbReference type="ARBA" id="ARBA00023136"/>
    </source>
</evidence>
<evidence type="ECO:0000256" key="8">
    <source>
        <dbReference type="ARBA" id="ARBA00023053"/>
    </source>
</evidence>
<feature type="transmembrane region" description="Helical" evidence="14">
    <location>
        <begin position="438"/>
        <end position="456"/>
    </location>
</feature>
<reference evidence="15 16" key="1">
    <citation type="submission" date="2016-11" db="EMBL/GenBank/DDBJ databases">
        <authorList>
            <person name="Jaros S."/>
            <person name="Januszkiewicz K."/>
            <person name="Wedrychowicz H."/>
        </authorList>
    </citation>
    <scope>NUCLEOTIDE SEQUENCE [LARGE SCALE GENOMIC DNA]</scope>
    <source>
        <strain evidence="15 16">DSM 17459</strain>
    </source>
</reference>
<feature type="transmembrane region" description="Helical" evidence="14">
    <location>
        <begin position="266"/>
        <end position="286"/>
    </location>
</feature>
<gene>
    <name evidence="15" type="ORF">SAMN02745158_00296</name>
</gene>
<dbReference type="InterPro" id="IPR001734">
    <property type="entry name" value="Na/solute_symporter"/>
</dbReference>
<comment type="similarity">
    <text evidence="2 13">Belongs to the sodium:solute symporter (SSF) (TC 2.A.21) family.</text>
</comment>
<comment type="catalytic activity">
    <reaction evidence="12">
        <text>L-proline(in) + Na(+)(in) = L-proline(out) + Na(+)(out)</text>
        <dbReference type="Rhea" id="RHEA:28967"/>
        <dbReference type="ChEBI" id="CHEBI:29101"/>
        <dbReference type="ChEBI" id="CHEBI:60039"/>
    </reaction>
</comment>
<feature type="transmembrane region" description="Helical" evidence="14">
    <location>
        <begin position="412"/>
        <end position="432"/>
    </location>
</feature>
<dbReference type="GO" id="GO:0005886">
    <property type="term" value="C:plasma membrane"/>
    <property type="evidence" value="ECO:0007669"/>
    <property type="project" value="UniProtKB-SubCell"/>
</dbReference>
<evidence type="ECO:0000256" key="3">
    <source>
        <dbReference type="ARBA" id="ARBA00022448"/>
    </source>
</evidence>
<evidence type="ECO:0000256" key="14">
    <source>
        <dbReference type="SAM" id="Phobius"/>
    </source>
</evidence>
<evidence type="ECO:0000313" key="15">
    <source>
        <dbReference type="EMBL" id="SHE36506.1"/>
    </source>
</evidence>
<sequence length="463" mass="50036">MKLFLLCIIAALVGISFILSKKVKSDSDLLIPRGGIPFLVVGFTMAAGQFGGSSLIGGVQLASEYPAGAGFYAGAYALIGGAISCFINLFVGPEVKRRARGSVTPSDYMRRRYGRVAFVQGFHSIAYMMSLTCVLVSQFISFANIVAAIGFRYTTGVIICAVTVCLLVFGSGLLGVAFTDMIQYSFIVILLPITAYFSIQKLGSVGVTVGELFAQPFFPTELHFNKFMYILWPYVFGNMFNYEYFMRYQSCRGVKEARKACATAGVLLLIIALPVALLGAIANYCYNGENTSKVFQEIITNDLPPVCGYAMILVVLMAILTTADSFLASISAIASKDFYGNLLHKGKNINELPHTRLIARGAVILACVAAAFLALEFTQILSIMFTFAPLTTGVFWAPIIIGIFWKKASRRGMICAVAIAAATAILHMTGILPLFDRLLGVICVSAVSLVVFSLLFPDPVQKS</sequence>
<evidence type="ECO:0000256" key="9">
    <source>
        <dbReference type="ARBA" id="ARBA00023065"/>
    </source>
</evidence>
<dbReference type="GO" id="GO:0015293">
    <property type="term" value="F:symporter activity"/>
    <property type="evidence" value="ECO:0007669"/>
    <property type="project" value="UniProtKB-KW"/>
</dbReference>
<evidence type="ECO:0000256" key="4">
    <source>
        <dbReference type="ARBA" id="ARBA00022475"/>
    </source>
</evidence>
<dbReference type="InterPro" id="IPR050277">
    <property type="entry name" value="Sodium:Solute_Symporter"/>
</dbReference>
<protein>
    <submittedName>
        <fullName evidence="15">Na+/proline symporter</fullName>
    </submittedName>
</protein>
<keyword evidence="6" id="KW-0769">Symport</keyword>
<feature type="transmembrane region" description="Helical" evidence="14">
    <location>
        <begin position="381"/>
        <end position="405"/>
    </location>
</feature>
<dbReference type="RefSeq" id="WP_072848460.1">
    <property type="nucleotide sequence ID" value="NZ_FQVI01000001.1"/>
</dbReference>
<feature type="transmembrane region" description="Helical" evidence="14">
    <location>
        <begin position="306"/>
        <end position="327"/>
    </location>
</feature>
<feature type="transmembrane region" description="Helical" evidence="14">
    <location>
        <begin position="69"/>
        <end position="91"/>
    </location>
</feature>
<dbReference type="Gene3D" id="1.20.1730.10">
    <property type="entry name" value="Sodium/glucose cotransporter"/>
    <property type="match status" value="1"/>
</dbReference>
<evidence type="ECO:0000313" key="16">
    <source>
        <dbReference type="Proteomes" id="UP000184245"/>
    </source>
</evidence>
<dbReference type="CDD" id="cd10322">
    <property type="entry name" value="SLC5sbd"/>
    <property type="match status" value="1"/>
</dbReference>
<keyword evidence="16" id="KW-1185">Reference proteome</keyword>
<proteinExistence type="inferred from homology"/>
<dbReference type="AlphaFoldDB" id="A0A1M4SWB5"/>
<keyword evidence="7 14" id="KW-1133">Transmembrane helix</keyword>
<evidence type="ECO:0000256" key="2">
    <source>
        <dbReference type="ARBA" id="ARBA00006434"/>
    </source>
</evidence>
<dbReference type="EMBL" id="FQVI01000001">
    <property type="protein sequence ID" value="SHE36506.1"/>
    <property type="molecule type" value="Genomic_DNA"/>
</dbReference>
<keyword evidence="3" id="KW-0813">Transport</keyword>
<feature type="transmembrane region" description="Helical" evidence="14">
    <location>
        <begin position="116"/>
        <end position="140"/>
    </location>
</feature>
<keyword evidence="5 14" id="KW-0812">Transmembrane</keyword>
<comment type="subcellular location">
    <subcellularLocation>
        <location evidence="1">Cell membrane</location>
        <topology evidence="1">Multi-pass membrane protein</topology>
    </subcellularLocation>
</comment>
<evidence type="ECO:0000256" key="5">
    <source>
        <dbReference type="ARBA" id="ARBA00022692"/>
    </source>
</evidence>
<evidence type="ECO:0000256" key="11">
    <source>
        <dbReference type="ARBA" id="ARBA00023201"/>
    </source>
</evidence>
<keyword evidence="8" id="KW-0915">Sodium</keyword>
<evidence type="ECO:0000256" key="1">
    <source>
        <dbReference type="ARBA" id="ARBA00004651"/>
    </source>
</evidence>
<feature type="transmembrane region" description="Helical" evidence="14">
    <location>
        <begin position="146"/>
        <end position="169"/>
    </location>
</feature>
<dbReference type="STRING" id="1122155.SAMN02745158_00296"/>
<evidence type="ECO:0000256" key="12">
    <source>
        <dbReference type="ARBA" id="ARBA00033708"/>
    </source>
</evidence>
<feature type="transmembrane region" description="Helical" evidence="14">
    <location>
        <begin position="227"/>
        <end position="245"/>
    </location>
</feature>
<dbReference type="PANTHER" id="PTHR48086">
    <property type="entry name" value="SODIUM/PROLINE SYMPORTER-RELATED"/>
    <property type="match status" value="1"/>
</dbReference>
<keyword evidence="11" id="KW-0739">Sodium transport</keyword>
<keyword evidence="4" id="KW-1003">Cell membrane</keyword>
<dbReference type="InterPro" id="IPR038377">
    <property type="entry name" value="Na/Glc_symporter_sf"/>
</dbReference>
<name>A0A1M4SWB5_9CLOT</name>
<evidence type="ECO:0000256" key="6">
    <source>
        <dbReference type="ARBA" id="ARBA00022847"/>
    </source>
</evidence>
<feature type="transmembrane region" description="Helical" evidence="14">
    <location>
        <begin position="181"/>
        <end position="199"/>
    </location>
</feature>
<dbReference type="GO" id="GO:0006814">
    <property type="term" value="P:sodium ion transport"/>
    <property type="evidence" value="ECO:0007669"/>
    <property type="project" value="UniProtKB-KW"/>
</dbReference>
<dbReference type="OrthoDB" id="9766407at2"/>
<dbReference type="PANTHER" id="PTHR48086:SF3">
    <property type="entry name" value="SODIUM_PROLINE SYMPORTER"/>
    <property type="match status" value="1"/>
</dbReference>
<feature type="transmembrane region" description="Helical" evidence="14">
    <location>
        <begin position="357"/>
        <end position="375"/>
    </location>
</feature>
<dbReference type="Pfam" id="PF00474">
    <property type="entry name" value="SSF"/>
    <property type="match status" value="1"/>
</dbReference>
<organism evidence="15 16">
    <name type="scientific">Lactonifactor longoviformis DSM 17459</name>
    <dbReference type="NCBI Taxonomy" id="1122155"/>
    <lineage>
        <taxon>Bacteria</taxon>
        <taxon>Bacillati</taxon>
        <taxon>Bacillota</taxon>
        <taxon>Clostridia</taxon>
        <taxon>Eubacteriales</taxon>
        <taxon>Clostridiaceae</taxon>
        <taxon>Lactonifactor</taxon>
    </lineage>
</organism>
<evidence type="ECO:0000256" key="13">
    <source>
        <dbReference type="RuleBase" id="RU362091"/>
    </source>
</evidence>
<dbReference type="PROSITE" id="PS50283">
    <property type="entry name" value="NA_SOLUT_SYMP_3"/>
    <property type="match status" value="1"/>
</dbReference>
<keyword evidence="10 14" id="KW-0472">Membrane</keyword>
<dbReference type="Proteomes" id="UP000184245">
    <property type="component" value="Unassembled WGS sequence"/>
</dbReference>